<dbReference type="CDD" id="cd13589">
    <property type="entry name" value="PBP2_polyamine_RpCGA009"/>
    <property type="match status" value="1"/>
</dbReference>
<organism evidence="4 5">
    <name type="scientific">Flavimaribacter sediminis</name>
    <dbReference type="NCBI Taxonomy" id="2865987"/>
    <lineage>
        <taxon>Bacteria</taxon>
        <taxon>Pseudomonadati</taxon>
        <taxon>Pseudomonadota</taxon>
        <taxon>Alphaproteobacteria</taxon>
        <taxon>Hyphomicrobiales</taxon>
        <taxon>Rhizobiaceae</taxon>
        <taxon>Flavimaribacter</taxon>
    </lineage>
</organism>
<evidence type="ECO:0000256" key="3">
    <source>
        <dbReference type="SAM" id="SignalP"/>
    </source>
</evidence>
<dbReference type="SUPFAM" id="SSF53850">
    <property type="entry name" value="Periplasmic binding protein-like II"/>
    <property type="match status" value="1"/>
</dbReference>
<dbReference type="AlphaFoldDB" id="A0AAE2ZRL6"/>
<reference evidence="4" key="1">
    <citation type="submission" date="2021-08" db="EMBL/GenBank/DDBJ databases">
        <title>Hoeflea bacterium WL0058 sp. nov., isolated from the sediment.</title>
        <authorList>
            <person name="Wang L."/>
            <person name="Zhang D."/>
        </authorList>
    </citation>
    <scope>NUCLEOTIDE SEQUENCE</scope>
    <source>
        <strain evidence="4">WL0058</strain>
    </source>
</reference>
<dbReference type="Proteomes" id="UP001196509">
    <property type="component" value="Unassembled WGS sequence"/>
</dbReference>
<protein>
    <submittedName>
        <fullName evidence="4">ABC transporter substrate-binding protein</fullName>
    </submittedName>
</protein>
<keyword evidence="5" id="KW-1185">Reference proteome</keyword>
<keyword evidence="1 3" id="KW-0732">Signal</keyword>
<dbReference type="Gene3D" id="3.40.190.10">
    <property type="entry name" value="Periplasmic binding protein-like II"/>
    <property type="match status" value="2"/>
</dbReference>
<dbReference type="PANTHER" id="PTHR30222:SF2">
    <property type="entry name" value="ABC TRANSPORTER SUBSTRATE-BINDING PROTEIN"/>
    <property type="match status" value="1"/>
</dbReference>
<dbReference type="InterPro" id="IPR006059">
    <property type="entry name" value="SBP"/>
</dbReference>
<dbReference type="RefSeq" id="WP_220229896.1">
    <property type="nucleotide sequence ID" value="NZ_JAICBX010000003.1"/>
</dbReference>
<feature type="signal peptide" evidence="3">
    <location>
        <begin position="1"/>
        <end position="27"/>
    </location>
</feature>
<evidence type="ECO:0000256" key="2">
    <source>
        <dbReference type="ARBA" id="ARBA00022764"/>
    </source>
</evidence>
<feature type="chain" id="PRO_5042228959" evidence="3">
    <location>
        <begin position="28"/>
        <end position="351"/>
    </location>
</feature>
<comment type="caution">
    <text evidence="4">The sequence shown here is derived from an EMBL/GenBank/DDBJ whole genome shotgun (WGS) entry which is preliminary data.</text>
</comment>
<accession>A0AAE2ZRL6</accession>
<dbReference type="Pfam" id="PF13416">
    <property type="entry name" value="SBP_bac_8"/>
    <property type="match status" value="1"/>
</dbReference>
<keyword evidence="2" id="KW-0574">Periplasm</keyword>
<dbReference type="PANTHER" id="PTHR30222">
    <property type="entry name" value="SPERMIDINE/PUTRESCINE-BINDING PERIPLASMIC PROTEIN"/>
    <property type="match status" value="1"/>
</dbReference>
<sequence>MNFKVLFLPFLTLTTLGVAPVAGTAFAQEDELVIVSTGGTLQDALETLFFEPFTSESDTRITHVSAFTSEQFDTARTMKDSGDVEWDIVTAQPESFFHERDLLEELDCSRIPNAAEFGIENTCATYGLLRTIGGGVIAYNTDAFPDEGPSSWVDFWDVERFPGQRCLPAITPHWMIMIALMADGADPDQLFPLDIDRGVSKLEELKPNVSGWWETGNESQDMMRQGDCVMAWMWSGRALQLMREGHPIAISWNQHVPIVGYWAILKDAPNKDAAYDFLNFFMARPQAHRTFSETYFYDTANRIATEQLSQENRKLRVTSPENLAEQTPTDFHWIAEHQDEMRQAFDALLNK</sequence>
<proteinExistence type="predicted"/>
<evidence type="ECO:0000313" key="4">
    <source>
        <dbReference type="EMBL" id="MBW8639193.1"/>
    </source>
</evidence>
<evidence type="ECO:0000313" key="5">
    <source>
        <dbReference type="Proteomes" id="UP001196509"/>
    </source>
</evidence>
<name>A0AAE2ZRL6_9HYPH</name>
<gene>
    <name evidence="4" type="ORF">K1W69_18505</name>
</gene>
<evidence type="ECO:0000256" key="1">
    <source>
        <dbReference type="ARBA" id="ARBA00022729"/>
    </source>
</evidence>
<dbReference type="EMBL" id="JAICBX010000003">
    <property type="protein sequence ID" value="MBW8639193.1"/>
    <property type="molecule type" value="Genomic_DNA"/>
</dbReference>